<organism evidence="2 3">
    <name type="scientific">Caenorhabditis elegans</name>
    <dbReference type="NCBI Taxonomy" id="6239"/>
    <lineage>
        <taxon>Eukaryota</taxon>
        <taxon>Metazoa</taxon>
        <taxon>Ecdysozoa</taxon>
        <taxon>Nematoda</taxon>
        <taxon>Chromadorea</taxon>
        <taxon>Rhabditida</taxon>
        <taxon>Rhabditina</taxon>
        <taxon>Rhabditomorpha</taxon>
        <taxon>Rhabditoidea</taxon>
        <taxon>Rhabditidae</taxon>
        <taxon>Peloderinae</taxon>
        <taxon>Caenorhabditis</taxon>
    </lineage>
</organism>
<dbReference type="PANTHER" id="PTHR33272:SF9">
    <property type="entry name" value="DUF148 DOMAIN-CONTAINING PROTEIN"/>
    <property type="match status" value="1"/>
</dbReference>
<evidence type="ECO:0000313" key="3">
    <source>
        <dbReference type="Proteomes" id="UP000001940"/>
    </source>
</evidence>
<dbReference type="KEGG" id="cel:CELE_C09G12.5"/>
<gene>
    <name evidence="2 4" type="ORF">C09G12.5</name>
    <name evidence="2" type="ORF">CELE_C09G12.5</name>
</gene>
<dbReference type="HOGENOM" id="CLU_2225569_0_0_1"/>
<dbReference type="PeptideAtlas" id="O44457"/>
<dbReference type="Pfam" id="PF14747">
    <property type="entry name" value="DUF4473"/>
    <property type="match status" value="1"/>
</dbReference>
<dbReference type="Bgee" id="WBGene00015655">
    <property type="expression patterns" value="Expressed in adult organism and 1 other cell type or tissue"/>
</dbReference>
<feature type="chain" id="PRO_5004159073" evidence="1">
    <location>
        <begin position="22"/>
        <end position="106"/>
    </location>
</feature>
<evidence type="ECO:0000313" key="4">
    <source>
        <dbReference type="WormBase" id="C09G12.5"/>
    </source>
</evidence>
<accession>O44457</accession>
<dbReference type="CTD" id="182471"/>
<dbReference type="WormBase" id="C09G12.5">
    <property type="protein sequence ID" value="CE16839"/>
    <property type="gene ID" value="WBGene00015655"/>
</dbReference>
<dbReference type="STRING" id="6239.C09G12.5.1"/>
<dbReference type="AGR" id="WB:WBGene00015655"/>
<sequence>MFKQLFLFSAFLLVLLDASTPAVPSRESVVAGLVANGLKKDLVEKILELREKYNTEIIKANASGNQKLMQATWNKHQELYHKLFAKVTKEQKEIYEKLNKQYHLYF</sequence>
<keyword evidence="3" id="KW-1185">Reference proteome</keyword>
<evidence type="ECO:0000313" key="2">
    <source>
        <dbReference type="EMBL" id="CCD64022.1"/>
    </source>
</evidence>
<feature type="signal peptide" evidence="1">
    <location>
        <begin position="1"/>
        <end position="21"/>
    </location>
</feature>
<dbReference type="EMBL" id="BX284604">
    <property type="protein sequence ID" value="CCD64022.1"/>
    <property type="molecule type" value="Genomic_DNA"/>
</dbReference>
<protein>
    <submittedName>
        <fullName evidence="2">DUF148 domain-containing protein</fullName>
    </submittedName>
</protein>
<dbReference type="GeneID" id="182471"/>
<dbReference type="InterPro" id="IPR027913">
    <property type="entry name" value="DUF4473"/>
</dbReference>
<dbReference type="RefSeq" id="NP_500356.1">
    <property type="nucleotide sequence ID" value="NM_067955.5"/>
</dbReference>
<keyword evidence="1" id="KW-0732">Signal</keyword>
<dbReference type="UCSC" id="C09G12.5">
    <property type="organism name" value="c. elegans"/>
</dbReference>
<dbReference type="AlphaFoldDB" id="O44457"/>
<dbReference type="Proteomes" id="UP000001940">
    <property type="component" value="Chromosome IV"/>
</dbReference>
<name>O44457_CAEEL</name>
<proteinExistence type="predicted"/>
<reference evidence="2 3" key="1">
    <citation type="journal article" date="1998" name="Science">
        <title>Genome sequence of the nematode C. elegans: a platform for investigating biology.</title>
        <authorList>
            <consortium name="The C. elegans sequencing consortium"/>
            <person name="Sulson J.E."/>
            <person name="Waterston R."/>
        </authorList>
    </citation>
    <scope>NUCLEOTIDE SEQUENCE [LARGE SCALE GENOMIC DNA]</scope>
    <source>
        <strain evidence="2 3">Bristol N2</strain>
    </source>
</reference>
<dbReference type="PIR" id="A88650">
    <property type="entry name" value="A88650"/>
</dbReference>
<dbReference type="InParanoid" id="O44457"/>
<dbReference type="PANTHER" id="PTHR33272">
    <property type="entry name" value="PROTEIN CBG22877-RELATED"/>
    <property type="match status" value="1"/>
</dbReference>
<evidence type="ECO:0000256" key="1">
    <source>
        <dbReference type="SAM" id="SignalP"/>
    </source>
</evidence>
<dbReference type="SMR" id="O44457"/>
<dbReference type="PaxDb" id="6239-C09G12.5"/>